<gene>
    <name evidence="2" type="primary">TBLA0B00170</name>
    <name evidence="2" type="ORF">TBLA_0B00170</name>
</gene>
<accession>I2GXL0</accession>
<dbReference type="GO" id="GO:0030036">
    <property type="term" value="P:actin cytoskeleton organization"/>
    <property type="evidence" value="ECO:0007669"/>
    <property type="project" value="TreeGrafter"/>
</dbReference>
<dbReference type="AlphaFoldDB" id="I2GXL0"/>
<dbReference type="OrthoDB" id="5563016at2759"/>
<dbReference type="KEGG" id="tbl:TBLA_0B00170"/>
<feature type="compositionally biased region" description="Polar residues" evidence="1">
    <location>
        <begin position="112"/>
        <end position="132"/>
    </location>
</feature>
<feature type="region of interest" description="Disordered" evidence="1">
    <location>
        <begin position="229"/>
        <end position="278"/>
    </location>
</feature>
<evidence type="ECO:0000256" key="1">
    <source>
        <dbReference type="SAM" id="MobiDB-lite"/>
    </source>
</evidence>
<feature type="compositionally biased region" description="Polar residues" evidence="1">
    <location>
        <begin position="175"/>
        <end position="194"/>
    </location>
</feature>
<dbReference type="STRING" id="1071380.I2GXL0"/>
<feature type="region of interest" description="Disordered" evidence="1">
    <location>
        <begin position="112"/>
        <end position="144"/>
    </location>
</feature>
<dbReference type="GO" id="GO:0003779">
    <property type="term" value="F:actin binding"/>
    <property type="evidence" value="ECO:0007669"/>
    <property type="project" value="TreeGrafter"/>
</dbReference>
<evidence type="ECO:0000313" key="3">
    <source>
        <dbReference type="Proteomes" id="UP000002866"/>
    </source>
</evidence>
<feature type="compositionally biased region" description="Polar residues" evidence="1">
    <location>
        <begin position="259"/>
        <end position="272"/>
    </location>
</feature>
<reference evidence="2 3" key="1">
    <citation type="journal article" date="2011" name="Proc. Natl. Acad. Sci. U.S.A.">
        <title>Evolutionary erosion of yeast sex chromosomes by mating-type switching accidents.</title>
        <authorList>
            <person name="Gordon J.L."/>
            <person name="Armisen D."/>
            <person name="Proux-Wera E."/>
            <person name="Oheigeartaigh S.S."/>
            <person name="Byrne K.P."/>
            <person name="Wolfe K.H."/>
        </authorList>
    </citation>
    <scope>NUCLEOTIDE SEQUENCE [LARGE SCALE GENOMIC DNA]</scope>
    <source>
        <strain evidence="3">ATCC 34711 / CBS 6284 / DSM 70876 / NBRC 10599 / NRRL Y-10934 / UCD 77-7</strain>
    </source>
</reference>
<dbReference type="PANTHER" id="PTHR12751">
    <property type="entry name" value="PHOSPHATASE AND ACTIN REGULATOR PHACTR"/>
    <property type="match status" value="1"/>
</dbReference>
<keyword evidence="3" id="KW-1185">Reference proteome</keyword>
<name>I2GXL0_HENB6</name>
<protein>
    <submittedName>
        <fullName evidence="2">Uncharacterized protein</fullName>
    </submittedName>
</protein>
<dbReference type="GeneID" id="14494301"/>
<dbReference type="InParanoid" id="I2GXL0"/>
<feature type="compositionally biased region" description="Basic and acidic residues" evidence="1">
    <location>
        <begin position="133"/>
        <end position="144"/>
    </location>
</feature>
<feature type="region of interest" description="Disordered" evidence="1">
    <location>
        <begin position="156"/>
        <end position="194"/>
    </location>
</feature>
<feature type="compositionally biased region" description="Basic residues" evidence="1">
    <location>
        <begin position="243"/>
        <end position="257"/>
    </location>
</feature>
<dbReference type="EMBL" id="HE806317">
    <property type="protein sequence ID" value="CCH58862.1"/>
    <property type="molecule type" value="Genomic_DNA"/>
</dbReference>
<dbReference type="Proteomes" id="UP000002866">
    <property type="component" value="Chromosome 2"/>
</dbReference>
<dbReference type="RefSeq" id="XP_004178381.1">
    <property type="nucleotide sequence ID" value="XM_004178333.1"/>
</dbReference>
<sequence length="805" mass="91737">MIPKPSIINISESKLEDVGDASNFYLDTDPTMHHHATNFRNSIVFDDEFEIKNYKNSELESKLIEETITSEMTPSPSLNKLLDMLNDKTKYDQKTSIKILNNEDLTTQSTENQFLSPIDSKNQLSDENLSKSITEKSPQKELNKSFEIEEPLIESFRNPSIQPEESIKPNFPPRKTSQIKSRTRSSSTGNILTSNTHSESAINIKRRRSFFSYIKGKFSRSYDNIQDIDQNNVKNNKNESTKKLQHSIKSKSSKRKNTTADIPSSPINSETSLTHRKSKSVSDINEIMLSDADEIEIEIENENLNIKKYKTKKKKQTSGWEITDLTKNSTDENKIDTNKVNKTEENSPFINITEEISSSIEVSTPTGYRKLVETDVLQSSFSMSRPYNNLENCSIMSSINQSDSEMNSKSSIENTQWHSSIDDDQMLNQEKVDFKDSRVKYSNDTSKDMNHTDVSKKCSSLKINNSQNKNNNILPPKLPPLPPSVNRADHIAPIFQNNQEKQYILPEKISPNNILKPFINNEIDNSPTLLDLGLDLDNTSIPSFGSFEEKLNAIIIESDSNESSSQQFRMESNTTLHNTVHNNLDDNELINEIEEFSSSIHFDEEISKPSGLFVDTSMNSYHESDINSYYIDDSDTLSPKPYSKNIQSILNEKALLTPKENSTKEIITKLKKRNSPDLLLRPNAYLPNYRDSGRPISMSFKGLYHQSLLNSEKQVDTDSESIRSISKNVQNTSKTGAAQGKVFVRFSPEVTLHDTYSLAEYDRTPDVATCNELTPLSAQFIKIELNEFKNEMEIHEDSKCFTHFY</sequence>
<dbReference type="HOGENOM" id="CLU_349902_0_0_1"/>
<proteinExistence type="predicted"/>
<dbReference type="eggNOG" id="KOG4339">
    <property type="taxonomic scope" value="Eukaryota"/>
</dbReference>
<dbReference type="PANTHER" id="PTHR12751:SF18">
    <property type="entry name" value="PHOSPHATASE AND ACTIN REGULATOR 1"/>
    <property type="match status" value="1"/>
</dbReference>
<evidence type="ECO:0000313" key="2">
    <source>
        <dbReference type="EMBL" id="CCH58862.1"/>
    </source>
</evidence>
<organism evidence="2 3">
    <name type="scientific">Henningerozyma blattae (strain ATCC 34711 / CBS 6284 / DSM 70876 / NBRC 10599 / NRRL Y-10934 / UCD 77-7)</name>
    <name type="common">Yeast</name>
    <name type="synonym">Tetrapisispora blattae</name>
    <dbReference type="NCBI Taxonomy" id="1071380"/>
    <lineage>
        <taxon>Eukaryota</taxon>
        <taxon>Fungi</taxon>
        <taxon>Dikarya</taxon>
        <taxon>Ascomycota</taxon>
        <taxon>Saccharomycotina</taxon>
        <taxon>Saccharomycetes</taxon>
        <taxon>Saccharomycetales</taxon>
        <taxon>Saccharomycetaceae</taxon>
        <taxon>Henningerozyma</taxon>
    </lineage>
</organism>